<feature type="coiled-coil region" evidence="1">
    <location>
        <begin position="211"/>
        <end position="241"/>
    </location>
</feature>
<dbReference type="PROSITE" id="PS50887">
    <property type="entry name" value="GGDEF"/>
    <property type="match status" value="1"/>
</dbReference>
<protein>
    <submittedName>
        <fullName evidence="4">GGDEF domain-containing protein</fullName>
    </submittedName>
</protein>
<keyword evidence="2" id="KW-0472">Membrane</keyword>
<feature type="transmembrane region" description="Helical" evidence="2">
    <location>
        <begin position="122"/>
        <end position="141"/>
    </location>
</feature>
<keyword evidence="5" id="KW-1185">Reference proteome</keyword>
<feature type="transmembrane region" description="Helical" evidence="2">
    <location>
        <begin position="64"/>
        <end position="83"/>
    </location>
</feature>
<dbReference type="GO" id="GO:0005886">
    <property type="term" value="C:plasma membrane"/>
    <property type="evidence" value="ECO:0007669"/>
    <property type="project" value="TreeGrafter"/>
</dbReference>
<feature type="domain" description="GGDEF" evidence="3">
    <location>
        <begin position="268"/>
        <end position="405"/>
    </location>
</feature>
<dbReference type="NCBIfam" id="TIGR00254">
    <property type="entry name" value="GGDEF"/>
    <property type="match status" value="1"/>
</dbReference>
<keyword evidence="2" id="KW-1133">Transmembrane helix</keyword>
<sequence length="413" mass="47470">MKLFGRNDVVLSQEKRELLEEQIFKENMQQCKLFARIISVFELVLLGLHSMSTKKIFPFDFYSAMYFVLFAVCAGLLLFVRWYEKGDEKRKAQFALYHNGLRIFIVCFMVWGAVLALADQSYYGNVMAFAINIMCVSVRFLTPNRIMLWLYSLPVTVLYIGLPFFQPSSAIVMGHYINLTLFIFFCWLTSRMVYNGYYLNFYNSMLLTETNESLALKIAENEQMNRELERANEQLKELSLMDELSQIPNRRGLREYVRQVLAAGDQPRRLAVLMVDIDYFKQFNDLYGHFEGDKVIQTVARVLQASMHAGRGLAARFGGEEFIVAVFDAEDEFVHKLAEGMRQAVLEQQLPHGSSPISRYVTVSIGTAARWVATEAAAEDVKEKADQALYQAKLTGRNKVEMEQLAFGIQLHP</sequence>
<dbReference type="InterPro" id="IPR000160">
    <property type="entry name" value="GGDEF_dom"/>
</dbReference>
<dbReference type="FunFam" id="3.30.70.270:FF:000001">
    <property type="entry name" value="Diguanylate cyclase domain protein"/>
    <property type="match status" value="1"/>
</dbReference>
<proteinExistence type="predicted"/>
<dbReference type="AlphaFoldDB" id="A0AA41X2D2"/>
<feature type="transmembrane region" description="Helical" evidence="2">
    <location>
        <begin position="171"/>
        <end position="189"/>
    </location>
</feature>
<dbReference type="GO" id="GO:0043709">
    <property type="term" value="P:cell adhesion involved in single-species biofilm formation"/>
    <property type="evidence" value="ECO:0007669"/>
    <property type="project" value="TreeGrafter"/>
</dbReference>
<dbReference type="InterPro" id="IPR050469">
    <property type="entry name" value="Diguanylate_Cyclase"/>
</dbReference>
<feature type="transmembrane region" description="Helical" evidence="2">
    <location>
        <begin position="148"/>
        <end position="165"/>
    </location>
</feature>
<evidence type="ECO:0000256" key="2">
    <source>
        <dbReference type="SAM" id="Phobius"/>
    </source>
</evidence>
<dbReference type="SMART" id="SM00267">
    <property type="entry name" value="GGDEF"/>
    <property type="match status" value="1"/>
</dbReference>
<comment type="caution">
    <text evidence="4">The sequence shown here is derived from an EMBL/GenBank/DDBJ whole genome shotgun (WGS) entry which is preliminary data.</text>
</comment>
<keyword evidence="1" id="KW-0175">Coiled coil</keyword>
<gene>
    <name evidence="4" type="ORF">NK662_03770</name>
</gene>
<dbReference type="GO" id="GO:0052621">
    <property type="term" value="F:diguanylate cyclase activity"/>
    <property type="evidence" value="ECO:0007669"/>
    <property type="project" value="TreeGrafter"/>
</dbReference>
<keyword evidence="2" id="KW-0812">Transmembrane</keyword>
<evidence type="ECO:0000313" key="4">
    <source>
        <dbReference type="EMBL" id="MCP8967656.1"/>
    </source>
</evidence>
<accession>A0AA41X2D2</accession>
<evidence type="ECO:0000313" key="5">
    <source>
        <dbReference type="Proteomes" id="UP001156102"/>
    </source>
</evidence>
<dbReference type="SUPFAM" id="SSF55073">
    <property type="entry name" value="Nucleotide cyclase"/>
    <property type="match status" value="1"/>
</dbReference>
<dbReference type="PANTHER" id="PTHR45138:SF9">
    <property type="entry name" value="DIGUANYLATE CYCLASE DGCM-RELATED"/>
    <property type="match status" value="1"/>
</dbReference>
<dbReference type="RefSeq" id="WP_254757576.1">
    <property type="nucleotide sequence ID" value="NZ_JANCLT010000002.1"/>
</dbReference>
<dbReference type="Gene3D" id="3.30.70.270">
    <property type="match status" value="1"/>
</dbReference>
<dbReference type="Proteomes" id="UP001156102">
    <property type="component" value="Unassembled WGS sequence"/>
</dbReference>
<reference evidence="4" key="1">
    <citation type="submission" date="2022-07" db="EMBL/GenBank/DDBJ databases">
        <authorList>
            <person name="Li W.-J."/>
            <person name="Deng Q.-Q."/>
        </authorList>
    </citation>
    <scope>NUCLEOTIDE SEQUENCE</scope>
    <source>
        <strain evidence="4">SYSU M60031</strain>
    </source>
</reference>
<dbReference type="EMBL" id="JANCLT010000002">
    <property type="protein sequence ID" value="MCP8967656.1"/>
    <property type="molecule type" value="Genomic_DNA"/>
</dbReference>
<dbReference type="PANTHER" id="PTHR45138">
    <property type="entry name" value="REGULATORY COMPONENTS OF SENSORY TRANSDUCTION SYSTEM"/>
    <property type="match status" value="1"/>
</dbReference>
<evidence type="ECO:0000259" key="3">
    <source>
        <dbReference type="PROSITE" id="PS50887"/>
    </source>
</evidence>
<dbReference type="CDD" id="cd01949">
    <property type="entry name" value="GGDEF"/>
    <property type="match status" value="1"/>
</dbReference>
<feature type="transmembrane region" description="Helical" evidence="2">
    <location>
        <begin position="33"/>
        <end position="52"/>
    </location>
</feature>
<organism evidence="4 5">
    <name type="scientific">Ectobacillus ponti</name>
    <dbReference type="NCBI Taxonomy" id="2961894"/>
    <lineage>
        <taxon>Bacteria</taxon>
        <taxon>Bacillati</taxon>
        <taxon>Bacillota</taxon>
        <taxon>Bacilli</taxon>
        <taxon>Bacillales</taxon>
        <taxon>Bacillaceae</taxon>
        <taxon>Ectobacillus</taxon>
    </lineage>
</organism>
<dbReference type="InterPro" id="IPR043128">
    <property type="entry name" value="Rev_trsase/Diguanyl_cyclase"/>
</dbReference>
<evidence type="ECO:0000256" key="1">
    <source>
        <dbReference type="SAM" id="Coils"/>
    </source>
</evidence>
<dbReference type="InterPro" id="IPR029787">
    <property type="entry name" value="Nucleotide_cyclase"/>
</dbReference>
<feature type="transmembrane region" description="Helical" evidence="2">
    <location>
        <begin position="95"/>
        <end position="116"/>
    </location>
</feature>
<name>A0AA41X2D2_9BACI</name>
<dbReference type="Pfam" id="PF00990">
    <property type="entry name" value="GGDEF"/>
    <property type="match status" value="1"/>
</dbReference>
<dbReference type="GO" id="GO:1902201">
    <property type="term" value="P:negative regulation of bacterial-type flagellum-dependent cell motility"/>
    <property type="evidence" value="ECO:0007669"/>
    <property type="project" value="TreeGrafter"/>
</dbReference>